<evidence type="ECO:0000256" key="6">
    <source>
        <dbReference type="SAM" id="Phobius"/>
    </source>
</evidence>
<evidence type="ECO:0000259" key="7">
    <source>
        <dbReference type="Pfam" id="PF12819"/>
    </source>
</evidence>
<feature type="domain" description="Malectin-like" evidence="7">
    <location>
        <begin position="81"/>
        <end position="420"/>
    </location>
</feature>
<protein>
    <recommendedName>
        <fullName evidence="7">Malectin-like domain-containing protein</fullName>
    </recommendedName>
</protein>
<dbReference type="PANTHER" id="PTHR45631">
    <property type="entry name" value="OS07G0107800 PROTEIN-RELATED"/>
    <property type="match status" value="1"/>
</dbReference>
<keyword evidence="4 6" id="KW-1133">Transmembrane helix</keyword>
<dbReference type="InterPro" id="IPR024788">
    <property type="entry name" value="Malectin-like_Carb-bd_dom"/>
</dbReference>
<reference evidence="8" key="1">
    <citation type="journal article" date="2022" name="Plant J.">
        <title>Strategies of tolerance reflected in two North American maple genomes.</title>
        <authorList>
            <person name="McEvoy S.L."/>
            <person name="Sezen U.U."/>
            <person name="Trouern-Trend A."/>
            <person name="McMahon S.M."/>
            <person name="Schaberg P.G."/>
            <person name="Yang J."/>
            <person name="Wegrzyn J.L."/>
            <person name="Swenson N.G."/>
        </authorList>
    </citation>
    <scope>NUCLEOTIDE SEQUENCE</scope>
    <source>
        <strain evidence="8">NS2018</strain>
    </source>
</reference>
<comment type="caution">
    <text evidence="8">The sequence shown here is derived from an EMBL/GenBank/DDBJ whole genome shotgun (WGS) entry which is preliminary data.</text>
</comment>
<keyword evidence="9" id="KW-1185">Reference proteome</keyword>
<dbReference type="Pfam" id="PF12819">
    <property type="entry name" value="Malectin_like"/>
    <property type="match status" value="1"/>
</dbReference>
<accession>A0AA39SPV0</accession>
<dbReference type="GO" id="GO:0016020">
    <property type="term" value="C:membrane"/>
    <property type="evidence" value="ECO:0007669"/>
    <property type="project" value="UniProtKB-SubCell"/>
</dbReference>
<sequence length="453" mass="51665">MEKLIWRRNNALPFPWYYYRDQGRKPFGTFKDIVGLVCALSQCVLAAVSFYYLRKYADNPIKISIFPIIFAFVKNQSILLINCGIEDSEDWEYYEGWDWAPDTWYINTGIAKYIQPQPNINVPGYMNSLRYFPHGVKNCYKVFPDPTYKFLFRAGFYYGDYDGLSRPPTFDLLLDGGFWATVNSSESEHGPIYKEILYSPKGESTSICLVMTHDNEVPFISSLVMAFVFADGAKPVYKLMGNNTALHLVSRTFFGGLDKVISAWTWQNCDEYTFRIWQPKSVPGYLNISYNVVNEDIIGCLGLNYENRPPDSLVKNAISAKNVSDSISLQVDFGNNTQQNAYFVLYFMDYNLSFNNQNVSRKFEIYIDGASKKIVELNCDEFGQVVTLYPVEVTSTANLRISPVNGSDFPPILNGMEVYTASEIVDTGGGFKLRCSCEIVLFFFLVVLSILFV</sequence>
<feature type="transmembrane region" description="Helical" evidence="6">
    <location>
        <begin position="33"/>
        <end position="53"/>
    </location>
</feature>
<evidence type="ECO:0000256" key="3">
    <source>
        <dbReference type="ARBA" id="ARBA00022729"/>
    </source>
</evidence>
<comment type="subcellular location">
    <subcellularLocation>
        <location evidence="1">Membrane</location>
        <topology evidence="1">Single-pass membrane protein</topology>
    </subcellularLocation>
</comment>
<organism evidence="8 9">
    <name type="scientific">Acer saccharum</name>
    <name type="common">Sugar maple</name>
    <dbReference type="NCBI Taxonomy" id="4024"/>
    <lineage>
        <taxon>Eukaryota</taxon>
        <taxon>Viridiplantae</taxon>
        <taxon>Streptophyta</taxon>
        <taxon>Embryophyta</taxon>
        <taxon>Tracheophyta</taxon>
        <taxon>Spermatophyta</taxon>
        <taxon>Magnoliopsida</taxon>
        <taxon>eudicotyledons</taxon>
        <taxon>Gunneridae</taxon>
        <taxon>Pentapetalae</taxon>
        <taxon>rosids</taxon>
        <taxon>malvids</taxon>
        <taxon>Sapindales</taxon>
        <taxon>Sapindaceae</taxon>
        <taxon>Hippocastanoideae</taxon>
        <taxon>Acereae</taxon>
        <taxon>Acer</taxon>
    </lineage>
</organism>
<dbReference type="PANTHER" id="PTHR45631:SF44">
    <property type="entry name" value="CARBOHYDRATE-BINDING PROTEIN OF THE ER PROTEIN"/>
    <property type="match status" value="1"/>
</dbReference>
<evidence type="ECO:0000256" key="4">
    <source>
        <dbReference type="ARBA" id="ARBA00022989"/>
    </source>
</evidence>
<dbReference type="AlphaFoldDB" id="A0AA39SPV0"/>
<keyword evidence="5 6" id="KW-0472">Membrane</keyword>
<evidence type="ECO:0000313" key="9">
    <source>
        <dbReference type="Proteomes" id="UP001168877"/>
    </source>
</evidence>
<evidence type="ECO:0000256" key="2">
    <source>
        <dbReference type="ARBA" id="ARBA00022692"/>
    </source>
</evidence>
<gene>
    <name evidence="8" type="ORF">LWI29_021836</name>
</gene>
<evidence type="ECO:0000256" key="1">
    <source>
        <dbReference type="ARBA" id="ARBA00004167"/>
    </source>
</evidence>
<keyword evidence="2 6" id="KW-0812">Transmembrane</keyword>
<evidence type="ECO:0000256" key="5">
    <source>
        <dbReference type="ARBA" id="ARBA00023136"/>
    </source>
</evidence>
<dbReference type="EMBL" id="JAUESC010000380">
    <property type="protein sequence ID" value="KAK0592589.1"/>
    <property type="molecule type" value="Genomic_DNA"/>
</dbReference>
<keyword evidence="3" id="KW-0732">Signal</keyword>
<evidence type="ECO:0000313" key="8">
    <source>
        <dbReference type="EMBL" id="KAK0592589.1"/>
    </source>
</evidence>
<proteinExistence type="predicted"/>
<name>A0AA39SPV0_ACESA</name>
<dbReference type="Proteomes" id="UP001168877">
    <property type="component" value="Unassembled WGS sequence"/>
</dbReference>
<reference evidence="8" key="2">
    <citation type="submission" date="2023-06" db="EMBL/GenBank/DDBJ databases">
        <authorList>
            <person name="Swenson N.G."/>
            <person name="Wegrzyn J.L."/>
            <person name="Mcevoy S.L."/>
        </authorList>
    </citation>
    <scope>NUCLEOTIDE SEQUENCE</scope>
    <source>
        <strain evidence="8">NS2018</strain>
        <tissue evidence="8">Leaf</tissue>
    </source>
</reference>